<sequence>MNDLMGVDVKTTSTQAEANVSAFFCQSTISMSHRYKDNGTIVCIFKKREGIT</sequence>
<dbReference type="EMBL" id="CP009920">
    <property type="protein sequence ID" value="AJI22761.1"/>
    <property type="molecule type" value="Genomic_DNA"/>
</dbReference>
<accession>A0A0B6AGV1</accession>
<organism evidence="1 2">
    <name type="scientific">Priestia megaterium (strain ATCC 14581 / DSM 32 / CCUG 1817 / JCM 2506 / NBRC 15308 / NCIMB 9376 / NCTC 10342 / NRRL B-14308 / VKM B-512 / Ford 19)</name>
    <name type="common">Bacillus megaterium</name>
    <dbReference type="NCBI Taxonomy" id="1348623"/>
    <lineage>
        <taxon>Bacteria</taxon>
        <taxon>Bacillati</taxon>
        <taxon>Bacillota</taxon>
        <taxon>Bacilli</taxon>
        <taxon>Bacillales</taxon>
        <taxon>Bacillaceae</taxon>
        <taxon>Priestia</taxon>
    </lineage>
</organism>
<dbReference type="GeneID" id="93646226"/>
<evidence type="ECO:0000313" key="1">
    <source>
        <dbReference type="EMBL" id="AJI22761.1"/>
    </source>
</evidence>
<reference evidence="1 2" key="1">
    <citation type="journal article" date="2015" name="Genome Announc.">
        <title>Complete genome sequences for 35 biothreat assay-relevant bacillus species.</title>
        <authorList>
            <person name="Johnson S.L."/>
            <person name="Daligault H.E."/>
            <person name="Davenport K.W."/>
            <person name="Jaissle J."/>
            <person name="Frey K.G."/>
            <person name="Ladner J.T."/>
            <person name="Broomall S.M."/>
            <person name="Bishop-Lilly K.A."/>
            <person name="Bruce D.C."/>
            <person name="Gibbons H.S."/>
            <person name="Coyne S.R."/>
            <person name="Lo C.C."/>
            <person name="Meincke L."/>
            <person name="Munk A.C."/>
            <person name="Koroleva G.I."/>
            <person name="Rosenzweig C.N."/>
            <person name="Palacios G.F."/>
            <person name="Redden C.L."/>
            <person name="Minogue T.D."/>
            <person name="Chain P.S."/>
        </authorList>
    </citation>
    <scope>NUCLEOTIDE SEQUENCE [LARGE SCALE GENOMIC DNA]</scope>
    <source>
        <strain evidence="2">ATCC 14581 / DSM 32 / JCM 2506 / NBRC 15308 / NCIMB 9376 / NCTC 10342 / NRRL B-14308 / VKM B-512</strain>
    </source>
</reference>
<dbReference type="Proteomes" id="UP000031829">
    <property type="component" value="Chromosome"/>
</dbReference>
<dbReference type="HOGENOM" id="CLU_3076803_0_0_9"/>
<proteinExistence type="predicted"/>
<protein>
    <submittedName>
        <fullName evidence="1">Uncharacterized protein</fullName>
    </submittedName>
</protein>
<dbReference type="RefSeq" id="WP_013084700.1">
    <property type="nucleotide sequence ID" value="NZ_BCVB01000001.1"/>
</dbReference>
<gene>
    <name evidence="1" type="ORF">BG04_979</name>
</gene>
<evidence type="ECO:0000313" key="2">
    <source>
        <dbReference type="Proteomes" id="UP000031829"/>
    </source>
</evidence>
<name>A0A0B6AGV1_PRIM2</name>
<dbReference type="KEGG" id="bmeg:BG04_979"/>
<dbReference type="AlphaFoldDB" id="A0A0B6AGV1"/>